<evidence type="ECO:0000313" key="3">
    <source>
        <dbReference type="Proteomes" id="UP000674318"/>
    </source>
</evidence>
<feature type="transmembrane region" description="Helical" evidence="1">
    <location>
        <begin position="312"/>
        <end position="330"/>
    </location>
</feature>
<dbReference type="EMBL" id="JAFJZO010000027">
    <property type="protein sequence ID" value="KAG5501504.1"/>
    <property type="molecule type" value="Genomic_DNA"/>
</dbReference>
<dbReference type="KEGG" id="phet:94289414"/>
<dbReference type="PANTHER" id="PTHR14624">
    <property type="entry name" value="DFG10 PROTEIN"/>
    <property type="match status" value="1"/>
</dbReference>
<keyword evidence="3" id="KW-1185">Reference proteome</keyword>
<dbReference type="AlphaFoldDB" id="A0A836I213"/>
<dbReference type="InterPro" id="IPR039698">
    <property type="entry name" value="Dfg10/SRD5A3"/>
</dbReference>
<evidence type="ECO:0008006" key="4">
    <source>
        <dbReference type="Google" id="ProtNLM"/>
    </source>
</evidence>
<protein>
    <recommendedName>
        <fullName evidence="4">Polyprenol reductase</fullName>
    </recommendedName>
</protein>
<feature type="transmembrane region" description="Helical" evidence="1">
    <location>
        <begin position="12"/>
        <end position="31"/>
    </location>
</feature>
<name>A0A836I213_9TRYP</name>
<feature type="transmembrane region" description="Helical" evidence="1">
    <location>
        <begin position="367"/>
        <end position="386"/>
    </location>
</feature>
<proteinExistence type="predicted"/>
<feature type="transmembrane region" description="Helical" evidence="1">
    <location>
        <begin position="163"/>
        <end position="187"/>
    </location>
</feature>
<keyword evidence="1" id="KW-1133">Transmembrane helix</keyword>
<accession>A0A836I213</accession>
<reference evidence="2 3" key="1">
    <citation type="submission" date="2021-02" db="EMBL/GenBank/DDBJ databases">
        <title>Porcisia hertigi Genome sequencing and assembly.</title>
        <authorList>
            <person name="Almutairi H."/>
            <person name="Gatherer D."/>
        </authorList>
    </citation>
    <scope>NUCLEOTIDE SEQUENCE [LARGE SCALE GENOMIC DNA]</scope>
    <source>
        <strain evidence="2 3">C119</strain>
    </source>
</reference>
<dbReference type="GeneID" id="94289414"/>
<evidence type="ECO:0000256" key="1">
    <source>
        <dbReference type="SAM" id="Phobius"/>
    </source>
</evidence>
<sequence length="460" mass="50655">MLAEVVESLSARLALAYWCTAFAALLMRLFCPEFTGLSSYGVRSAVSSTRPHPNEVNCSRDGEDSLTALMTCWSHWCAPLVHWLASSVLGRCRVTRKQSFTAFYVTGLITSLFFFGIHWVHNFNGAVPDPPSLTCVPLLLFAFHCAVRLFETCFVQRFQKHDTVTLFAAVAGCTFYVMAAVSSAVPIHSHVPSVPLPPGRLAVVRCIFGVGAMVHLSLQAIQVAVHTVLALLQQSSSSMKPRSGKDEVRDFEEGLWRRVQAHLAAAGPTSCEHQSAVSARPELHGAWRRYRYPYYSNVCFQVVLDPHYTCEVAMYAVNTILILLCVLSGATQPTLDVAAGARRGMGTHHLTSGESLLRDTAFSSEPWLSVLASAGLTVFTAANLSITSAEHRRFWVATNATRRFVSRALQAVLREQHTGKGAGEPPNRLPAEVVCAGERLLQEWAVEEVLPRWNVLPFVW</sequence>
<feature type="transmembrane region" description="Helical" evidence="1">
    <location>
        <begin position="101"/>
        <end position="119"/>
    </location>
</feature>
<dbReference type="GO" id="GO:0003865">
    <property type="term" value="F:3-oxo-5-alpha-steroid 4-dehydrogenase activity"/>
    <property type="evidence" value="ECO:0007669"/>
    <property type="project" value="TreeGrafter"/>
</dbReference>
<dbReference type="GO" id="GO:0016095">
    <property type="term" value="P:polyprenol catabolic process"/>
    <property type="evidence" value="ECO:0007669"/>
    <property type="project" value="TreeGrafter"/>
</dbReference>
<dbReference type="GO" id="GO:0005783">
    <property type="term" value="C:endoplasmic reticulum"/>
    <property type="evidence" value="ECO:0007669"/>
    <property type="project" value="TreeGrafter"/>
</dbReference>
<dbReference type="RefSeq" id="XP_067756127.1">
    <property type="nucleotide sequence ID" value="XM_067899337.1"/>
</dbReference>
<dbReference type="PANTHER" id="PTHR14624:SF0">
    <property type="entry name" value="POLYPRENOL REDUCTASE"/>
    <property type="match status" value="1"/>
</dbReference>
<dbReference type="OrthoDB" id="273359at2759"/>
<gene>
    <name evidence="2" type="ORF">JKF63_03333</name>
</gene>
<feature type="transmembrane region" description="Helical" evidence="1">
    <location>
        <begin position="207"/>
        <end position="232"/>
    </location>
</feature>
<keyword evidence="1" id="KW-0812">Transmembrane</keyword>
<dbReference type="Proteomes" id="UP000674318">
    <property type="component" value="Unassembled WGS sequence"/>
</dbReference>
<organism evidence="2 3">
    <name type="scientific">Porcisia hertigi</name>
    <dbReference type="NCBI Taxonomy" id="2761500"/>
    <lineage>
        <taxon>Eukaryota</taxon>
        <taxon>Discoba</taxon>
        <taxon>Euglenozoa</taxon>
        <taxon>Kinetoplastea</taxon>
        <taxon>Metakinetoplastina</taxon>
        <taxon>Trypanosomatida</taxon>
        <taxon>Trypanosomatidae</taxon>
        <taxon>Leishmaniinae</taxon>
        <taxon>Porcisia</taxon>
    </lineage>
</organism>
<keyword evidence="1" id="KW-0472">Membrane</keyword>
<feature type="transmembrane region" description="Helical" evidence="1">
    <location>
        <begin position="131"/>
        <end position="151"/>
    </location>
</feature>
<dbReference type="UniPathway" id="UPA00378"/>
<comment type="caution">
    <text evidence="2">The sequence shown here is derived from an EMBL/GenBank/DDBJ whole genome shotgun (WGS) entry which is preliminary data.</text>
</comment>
<dbReference type="GO" id="GO:0006488">
    <property type="term" value="P:dolichol-linked oligosaccharide biosynthetic process"/>
    <property type="evidence" value="ECO:0007669"/>
    <property type="project" value="InterPro"/>
</dbReference>
<evidence type="ECO:0000313" key="2">
    <source>
        <dbReference type="EMBL" id="KAG5501504.1"/>
    </source>
</evidence>